<feature type="compositionally biased region" description="Basic and acidic residues" evidence="1">
    <location>
        <begin position="321"/>
        <end position="336"/>
    </location>
</feature>
<evidence type="ECO:0000256" key="1">
    <source>
        <dbReference type="SAM" id="MobiDB-lite"/>
    </source>
</evidence>
<feature type="region of interest" description="Disordered" evidence="1">
    <location>
        <begin position="1549"/>
        <end position="1575"/>
    </location>
</feature>
<feature type="compositionally biased region" description="Low complexity" evidence="1">
    <location>
        <begin position="473"/>
        <end position="487"/>
    </location>
</feature>
<sequence length="1646" mass="177831">GLAVLSQPETQNKVVSNEQNSEKTDVIDTEPFVCALSGQGGRGGEDGGDNTSSDGGDSLEGVGLRGDGSLDNGTCYCCVCPEISLPIATSVERHVVHTPPQQGRTRSSTTKHDNEPTSLRGNKGRGRCEKGKEGKDSLHHLGELYGLSSFVGSGRTATIVIVYVISEQNGISTETLTIFVLEMTSGPTDLYIIDLAAGSTVGLDAKHFLATQDHVPGTRSFVGLVKGSIDTQHLRENRTDNRPIDFSATLVCLMLQQPEAYHRAPSKTMLRLTSVGTLVFVVVARSHSLQKHGLFRSSAGSQDYSAITVTDFTDGVIHERRSSEQTHHQLHDENHRGTRRIQTSDPSDHYFCGVGFADASSSCAYPCTSGSKSDCPPGYLCYFDTPCDIHDLPPEQYPATEQDTQATPMSASPSVSTPAVWPENDPRFSLFCGDDWAHASESCQIWCPDGNDDICPYGQSCFSDTLCKYTRPPTNRPTYPNPTRSPTAHPTDPTASPTIGPLLDQPSNHMFCATDVLKASETCSLETHCPNGASDCAQGEYCWTNVMECDVREFIPFEEGGLLGKPEDPTSGMTDKELALSLGFTWPSLKESDHYFCGVTLENANSLCAIPCSDGTAVACDHGQLCFYGTECDARVRPDYYITDSPVPPPSPAPISRDDRINFSFCGVDWAEANTCSTKWCGKDESCPEGKSCFADTECNVLDQPPMKPTKTPTWSPVTYDDEVNNFFCGETYLDACAKCSYETYCRTGKHSECGPNSFCWPGVTCNVKDMEPEITPRPTIDSAEPTKSPLPYDDPTNFRFCGFNWTDASSSCTNGRMPRWCPSGSENECPQGQQCFADTTVVFPPSLQPTGSPTNYTSPAPTLPAAAYDDPIFTSFCGPTYLEASAACSIDTYCPSGVHADCPENQYCWSGTTCNVHDFWPPPTPRPSNPPSLRYFPSLSPSGVPSTEPTSMPTSSPLGESDPRNFMYCGTSWGDAAARCHIKCPDEKCPGDMTCFAQTGCPAIPNDSPAPTVPDPTSGPTFLLTEINSSYVDVDQTSSENSSLVNRGSSSPTESVTDSVSTFVSPSPSVESSTTLTSPMSANPTLAPERNSIMSNSTALTVTNPSQPIASEVIWSPASPSSKPATSYEILDLPDVSLSATPKPPSSNVELVLNALRNVSQSLENDIFVVETRGGSVLKSNLYTYHGFESSILYYSTSGVNADFFYMGEVDGIEPGIVNLALFLSKAVTDTIAYESCDPNKLACGMWALDSTFQNNIRFQCSASSRNAGLECLDGSVGCACILGALDSHIGSKSSIGTSSYSQVNFCLLDPYQSICSRYIGKGEELRWLVPMSYWVSFVQRYSSSQPGFPETYISGLKTFVDGGMRDTAFVEFVAEISIFPSAGKAPKEKFLANYFKIMELLRNNIVEQSTPDPLDTLTTTSVPSKRLGTTPALLNTLTRSPSPSPTKSPLNVRRTVMPSHKVDNQSLVNYCPVLCVVPIKTSECPSPGRKLKHCFGKSKVDVDELCLATYGECGTSSISVNNCGKAYNVFKRIDCSILVDFEESTPEEASEISSPAPDLLPPTSSPSTPSVSSLSPTRTAYWGFGSSPWTSTTSPTTEQYSSFGGKVWWENINSSRQSTQSWRAIAAIIILCQVTATLLILDKI</sequence>
<evidence type="ECO:0000313" key="2">
    <source>
        <dbReference type="EMBL" id="KAL3803407.1"/>
    </source>
</evidence>
<keyword evidence="3" id="KW-1185">Reference proteome</keyword>
<accession>A0ABD3QTE6</accession>
<feature type="compositionally biased region" description="Polar residues" evidence="1">
    <location>
        <begin position="1035"/>
        <end position="1053"/>
    </location>
</feature>
<feature type="compositionally biased region" description="Low complexity" evidence="1">
    <location>
        <begin position="946"/>
        <end position="958"/>
    </location>
</feature>
<feature type="region of interest" description="Disordered" evidence="1">
    <location>
        <begin position="929"/>
        <end position="960"/>
    </location>
</feature>
<feature type="non-terminal residue" evidence="2">
    <location>
        <position position="1"/>
    </location>
</feature>
<dbReference type="PANTHER" id="PTHR21113:SF4">
    <property type="entry name" value="CHITIN-BINDING TYPE-4 DOMAIN-CONTAINING PROTEIN"/>
    <property type="match status" value="1"/>
</dbReference>
<feature type="region of interest" description="Disordered" evidence="1">
    <location>
        <begin position="1"/>
        <end position="64"/>
    </location>
</feature>
<organism evidence="2 3">
    <name type="scientific">Cyclotella cryptica</name>
    <dbReference type="NCBI Taxonomy" id="29204"/>
    <lineage>
        <taxon>Eukaryota</taxon>
        <taxon>Sar</taxon>
        <taxon>Stramenopiles</taxon>
        <taxon>Ochrophyta</taxon>
        <taxon>Bacillariophyta</taxon>
        <taxon>Coscinodiscophyceae</taxon>
        <taxon>Thalassiosirophycidae</taxon>
        <taxon>Stephanodiscales</taxon>
        <taxon>Stephanodiscaceae</taxon>
        <taxon>Cyclotella</taxon>
    </lineage>
</organism>
<feature type="region of interest" description="Disordered" evidence="1">
    <location>
        <begin position="473"/>
        <end position="501"/>
    </location>
</feature>
<protein>
    <submittedName>
        <fullName evidence="2">Uncharacterized protein</fullName>
    </submittedName>
</protein>
<comment type="caution">
    <text evidence="2">The sequence shown here is derived from an EMBL/GenBank/DDBJ whole genome shotgun (WGS) entry which is preliminary data.</text>
</comment>
<evidence type="ECO:0000313" key="3">
    <source>
        <dbReference type="Proteomes" id="UP001516023"/>
    </source>
</evidence>
<gene>
    <name evidence="2" type="ORF">HJC23_009371</name>
</gene>
<feature type="compositionally biased region" description="Polar residues" evidence="1">
    <location>
        <begin position="7"/>
        <end position="19"/>
    </location>
</feature>
<feature type="region of interest" description="Disordered" evidence="1">
    <location>
        <begin position="1035"/>
        <end position="1091"/>
    </location>
</feature>
<feature type="region of interest" description="Disordered" evidence="1">
    <location>
        <begin position="321"/>
        <end position="342"/>
    </location>
</feature>
<feature type="region of interest" description="Disordered" evidence="1">
    <location>
        <begin position="96"/>
        <end position="134"/>
    </location>
</feature>
<name>A0ABD3QTE6_9STRA</name>
<feature type="compositionally biased region" description="Low complexity" evidence="1">
    <location>
        <begin position="1054"/>
        <end position="1080"/>
    </location>
</feature>
<feature type="region of interest" description="Disordered" evidence="1">
    <location>
        <begin position="396"/>
        <end position="419"/>
    </location>
</feature>
<feature type="compositionally biased region" description="Polar residues" evidence="1">
    <location>
        <begin position="99"/>
        <end position="108"/>
    </location>
</feature>
<proteinExistence type="predicted"/>
<reference evidence="2 3" key="1">
    <citation type="journal article" date="2020" name="G3 (Bethesda)">
        <title>Improved Reference Genome for Cyclotella cryptica CCMP332, a Model for Cell Wall Morphogenesis, Salinity Adaptation, and Lipid Production in Diatoms (Bacillariophyta).</title>
        <authorList>
            <person name="Roberts W.R."/>
            <person name="Downey K.M."/>
            <person name="Ruck E.C."/>
            <person name="Traller J.C."/>
            <person name="Alverson A.J."/>
        </authorList>
    </citation>
    <scope>NUCLEOTIDE SEQUENCE [LARGE SCALE GENOMIC DNA]</scope>
    <source>
        <strain evidence="2 3">CCMP332</strain>
    </source>
</reference>
<dbReference type="EMBL" id="JABMIG020000014">
    <property type="protein sequence ID" value="KAL3803407.1"/>
    <property type="molecule type" value="Genomic_DNA"/>
</dbReference>
<feature type="compositionally biased region" description="Polar residues" evidence="1">
    <location>
        <begin position="399"/>
        <end position="417"/>
    </location>
</feature>
<dbReference type="Proteomes" id="UP001516023">
    <property type="component" value="Unassembled WGS sequence"/>
</dbReference>
<dbReference type="PANTHER" id="PTHR21113">
    <property type="entry name" value="AGAP001705-PA"/>
    <property type="match status" value="1"/>
</dbReference>